<feature type="domain" description="Metallo-beta-lactamase" evidence="2">
    <location>
        <begin position="24"/>
        <end position="214"/>
    </location>
</feature>
<dbReference type="RefSeq" id="WP_191731328.1">
    <property type="nucleotide sequence ID" value="NZ_JACSPT010000024.1"/>
</dbReference>
<dbReference type="InterPro" id="IPR051682">
    <property type="entry name" value="Mito_Persulfide_Diox"/>
</dbReference>
<organism evidence="3 4">
    <name type="scientific">Acinetobacter pecorum</name>
    <dbReference type="NCBI Taxonomy" id="2762215"/>
    <lineage>
        <taxon>Bacteria</taxon>
        <taxon>Pseudomonadati</taxon>
        <taxon>Pseudomonadota</taxon>
        <taxon>Gammaproteobacteria</taxon>
        <taxon>Moraxellales</taxon>
        <taxon>Moraxellaceae</taxon>
        <taxon>Acinetobacter</taxon>
    </lineage>
</organism>
<comment type="caution">
    <text evidence="3">The sequence shown here is derived from an EMBL/GenBank/DDBJ whole genome shotgun (WGS) entry which is preliminary data.</text>
</comment>
<dbReference type="PANTHER" id="PTHR43084:SF1">
    <property type="entry name" value="PERSULFIDE DIOXYGENASE ETHE1, MITOCHONDRIAL"/>
    <property type="match status" value="1"/>
</dbReference>
<gene>
    <name evidence="3" type="ORF">H9629_14025</name>
</gene>
<dbReference type="CDD" id="cd07724">
    <property type="entry name" value="POD-like_MBL-fold"/>
    <property type="match status" value="1"/>
</dbReference>
<dbReference type="SUPFAM" id="SSF56281">
    <property type="entry name" value="Metallo-hydrolase/oxidoreductase"/>
    <property type="match status" value="1"/>
</dbReference>
<evidence type="ECO:0000259" key="2">
    <source>
        <dbReference type="SMART" id="SM00849"/>
    </source>
</evidence>
<dbReference type="SMART" id="SM00849">
    <property type="entry name" value="Lactamase_B"/>
    <property type="match status" value="1"/>
</dbReference>
<evidence type="ECO:0000313" key="4">
    <source>
        <dbReference type="Proteomes" id="UP000621930"/>
    </source>
</evidence>
<evidence type="ECO:0000256" key="1">
    <source>
        <dbReference type="ARBA" id="ARBA00022723"/>
    </source>
</evidence>
<reference evidence="3 4" key="1">
    <citation type="submission" date="2020-08" db="EMBL/GenBank/DDBJ databases">
        <title>A Genomic Blueprint of the Chicken Gut Microbiome.</title>
        <authorList>
            <person name="Gilroy R."/>
            <person name="Ravi A."/>
            <person name="Getino M."/>
            <person name="Pursley I."/>
            <person name="Horton D.L."/>
            <person name="Alikhan N.-F."/>
            <person name="Baker D."/>
            <person name="Gharbi K."/>
            <person name="Hall N."/>
            <person name="Watson M."/>
            <person name="Adriaenssens E.M."/>
            <person name="Foster-Nyarko E."/>
            <person name="Jarju S."/>
            <person name="Secka A."/>
            <person name="Antonio M."/>
            <person name="Oren A."/>
            <person name="Chaudhuri R."/>
            <person name="La Ragione R.M."/>
            <person name="Hildebrand F."/>
            <person name="Pallen M.J."/>
        </authorList>
    </citation>
    <scope>NUCLEOTIDE SEQUENCE [LARGE SCALE GENOMIC DNA]</scope>
    <source>
        <strain evidence="3 4">Sa1BUA6</strain>
    </source>
</reference>
<name>A0ABR8W1D9_9GAMM</name>
<sequence length="299" mass="33763">MQDISMEKQVQQPVVQDFFEENTNTFSYVVSDPVTGHCAIIDSVLDYDAASASTSTTHADRIIAYVKAENLTVEWILETHVHADHLTAAQYLKAELGGKIAMSQKISVVQETFGAIYHLDMKQFNALQPFDYLFEDHEYFKIGKLDAYNIPTPGHTPACLSYVIGDAVFVGDTLFMPDYGTARCDFPRGSASTLFDSVQSLYQLPPETRMFLCHDYLPSTRHDYVCETDVRTQKTQNIHIHEGTSKAEFVEMRHQRDATLNMPKLILPAIQINMKAGQFPEPEANGVSYLKLPLNYFKS</sequence>
<protein>
    <submittedName>
        <fullName evidence="3">MBL fold metallo-hydrolase</fullName>
    </submittedName>
</protein>
<dbReference type="Pfam" id="PF00753">
    <property type="entry name" value="Lactamase_B"/>
    <property type="match status" value="1"/>
</dbReference>
<dbReference type="InterPro" id="IPR036866">
    <property type="entry name" value="RibonucZ/Hydroxyglut_hydro"/>
</dbReference>
<dbReference type="InterPro" id="IPR001279">
    <property type="entry name" value="Metallo-B-lactamas"/>
</dbReference>
<evidence type="ECO:0000313" key="3">
    <source>
        <dbReference type="EMBL" id="MBD8010446.1"/>
    </source>
</evidence>
<proteinExistence type="predicted"/>
<dbReference type="EMBL" id="JACSPT010000024">
    <property type="protein sequence ID" value="MBD8010446.1"/>
    <property type="molecule type" value="Genomic_DNA"/>
</dbReference>
<dbReference type="Proteomes" id="UP000621930">
    <property type="component" value="Unassembled WGS sequence"/>
</dbReference>
<keyword evidence="1" id="KW-0479">Metal-binding</keyword>
<dbReference type="Gene3D" id="3.60.15.10">
    <property type="entry name" value="Ribonuclease Z/Hydroxyacylglutathione hydrolase-like"/>
    <property type="match status" value="1"/>
</dbReference>
<dbReference type="PANTHER" id="PTHR43084">
    <property type="entry name" value="PERSULFIDE DIOXYGENASE ETHE1"/>
    <property type="match status" value="1"/>
</dbReference>
<accession>A0ABR8W1D9</accession>
<keyword evidence="4" id="KW-1185">Reference proteome</keyword>
<dbReference type="InterPro" id="IPR044528">
    <property type="entry name" value="POD-like_MBL-fold"/>
</dbReference>